<keyword evidence="3" id="KW-1185">Reference proteome</keyword>
<dbReference type="Pfam" id="PF04266">
    <property type="entry name" value="ASCH"/>
    <property type="match status" value="1"/>
</dbReference>
<dbReference type="OrthoDB" id="359066at2"/>
<dbReference type="RefSeq" id="WP_025704849.1">
    <property type="nucleotide sequence ID" value="NZ_CP009287.1"/>
</dbReference>
<dbReference type="eggNOG" id="ENOG503347I">
    <property type="taxonomic scope" value="Bacteria"/>
</dbReference>
<proteinExistence type="predicted"/>
<dbReference type="Gene3D" id="2.30.130.30">
    <property type="entry name" value="Hypothetical protein"/>
    <property type="match status" value="1"/>
</dbReference>
<evidence type="ECO:0000313" key="2">
    <source>
        <dbReference type="EMBL" id="AIQ70383.1"/>
    </source>
</evidence>
<sequence length="160" mass="18380">MKAITIHEPWASLIAIGGKHFETRGWKTNYRGQIAIHASKKEPLSMLRTLPTSVQNSIMNCFYERYSINSRAIDRMHEGNVVATAVLVNCYEIHIDHTGDAVLMKDGYPKIWLGKESNEYQFGFYDYGRYAWELADVKQLREPVPAKGQQGLWNWEGVQS</sequence>
<evidence type="ECO:0000313" key="3">
    <source>
        <dbReference type="Proteomes" id="UP000029500"/>
    </source>
</evidence>
<reference evidence="2 3" key="1">
    <citation type="submission" date="2014-08" db="EMBL/GenBank/DDBJ databases">
        <title>Comparative genomics of the Paenibacillus odorifer group.</title>
        <authorList>
            <person name="den Bakker H.C."/>
            <person name="Tsai Y.-C."/>
            <person name="Martin N."/>
            <person name="Korlach J."/>
            <person name="Wiedmann M."/>
        </authorList>
    </citation>
    <scope>NUCLEOTIDE SEQUENCE [LARGE SCALE GENOMIC DNA]</scope>
    <source>
        <strain evidence="2 3">DSM 15220</strain>
    </source>
</reference>
<dbReference type="EMBL" id="CP009287">
    <property type="protein sequence ID" value="AIQ70383.1"/>
    <property type="molecule type" value="Genomic_DNA"/>
</dbReference>
<dbReference type="InterPro" id="IPR015947">
    <property type="entry name" value="PUA-like_sf"/>
</dbReference>
<dbReference type="KEGG" id="pgm:PGRAT_24180"/>
<evidence type="ECO:0000259" key="1">
    <source>
        <dbReference type="Pfam" id="PF04266"/>
    </source>
</evidence>
<dbReference type="AlphaFoldDB" id="A0A089MFY8"/>
<gene>
    <name evidence="2" type="ORF">PGRAT_24180</name>
</gene>
<dbReference type="STRING" id="189425.PGRAT_24180"/>
<dbReference type="CDD" id="cd06554">
    <property type="entry name" value="ASCH_ASC-1_like"/>
    <property type="match status" value="1"/>
</dbReference>
<dbReference type="HOGENOM" id="CLU_051256_2_1_9"/>
<protein>
    <recommendedName>
        <fullName evidence="1">ASCH domain-containing protein</fullName>
    </recommendedName>
</protein>
<name>A0A089MFY8_9BACL</name>
<dbReference type="SUPFAM" id="SSF88697">
    <property type="entry name" value="PUA domain-like"/>
    <property type="match status" value="1"/>
</dbReference>
<accession>A0A089MFY8</accession>
<dbReference type="InterPro" id="IPR007374">
    <property type="entry name" value="ASCH_domain"/>
</dbReference>
<dbReference type="Proteomes" id="UP000029500">
    <property type="component" value="Chromosome"/>
</dbReference>
<organism evidence="2 3">
    <name type="scientific">Paenibacillus graminis</name>
    <dbReference type="NCBI Taxonomy" id="189425"/>
    <lineage>
        <taxon>Bacteria</taxon>
        <taxon>Bacillati</taxon>
        <taxon>Bacillota</taxon>
        <taxon>Bacilli</taxon>
        <taxon>Bacillales</taxon>
        <taxon>Paenibacillaceae</taxon>
        <taxon>Paenibacillus</taxon>
    </lineage>
</organism>
<feature type="domain" description="ASCH" evidence="1">
    <location>
        <begin position="4"/>
        <end position="108"/>
    </location>
</feature>